<evidence type="ECO:0000256" key="2">
    <source>
        <dbReference type="SAM" id="Phobius"/>
    </source>
</evidence>
<dbReference type="AlphaFoldDB" id="A0A0G4F4E3"/>
<dbReference type="VEuPathDB" id="CryptoDB:Cvel_15045"/>
<dbReference type="EMBL" id="CDMZ01000106">
    <property type="protein sequence ID" value="CEM06748.1"/>
    <property type="molecule type" value="Genomic_DNA"/>
</dbReference>
<accession>A0A0G4F4E3</accession>
<protein>
    <submittedName>
        <fullName evidence="3">Uncharacterized protein</fullName>
    </submittedName>
</protein>
<feature type="compositionally biased region" description="Basic and acidic residues" evidence="1">
    <location>
        <begin position="76"/>
        <end position="102"/>
    </location>
</feature>
<keyword evidence="2" id="KW-1133">Transmembrane helix</keyword>
<feature type="compositionally biased region" description="Basic residues" evidence="1">
    <location>
        <begin position="31"/>
        <end position="44"/>
    </location>
</feature>
<name>A0A0G4F4E3_9ALVE</name>
<feature type="region of interest" description="Disordered" evidence="1">
    <location>
        <begin position="31"/>
        <end position="109"/>
    </location>
</feature>
<evidence type="ECO:0000256" key="1">
    <source>
        <dbReference type="SAM" id="MobiDB-lite"/>
    </source>
</evidence>
<sequence>KILSGAFCSFAMLVVESVLFIIWDEKRRWKRERARRKEERKRKAMLGGAGGGSRRPLPPQAASAQPGTESVLKKGGSREEGANEAKGAQDTDVKVAKEELERSSTAALNAVDKEADVKFHVPGSSQHESLGSAVAPPERPAHPAVANQSWSHAHQSTDLTSSLTGNFREAGIGQSGSLGKALEAEKSESQAEGHEMEPGKEGSSGGLRKRVQAQSQTL</sequence>
<keyword evidence="2" id="KW-0812">Transmembrane</keyword>
<feature type="non-terminal residue" evidence="3">
    <location>
        <position position="1"/>
    </location>
</feature>
<feature type="compositionally biased region" description="Basic and acidic residues" evidence="1">
    <location>
        <begin position="182"/>
        <end position="200"/>
    </location>
</feature>
<proteinExistence type="predicted"/>
<reference evidence="3" key="1">
    <citation type="submission" date="2014-11" db="EMBL/GenBank/DDBJ databases">
        <authorList>
            <person name="Otto D Thomas"/>
            <person name="Naeem Raeece"/>
        </authorList>
    </citation>
    <scope>NUCLEOTIDE SEQUENCE</scope>
</reference>
<feature type="transmembrane region" description="Helical" evidence="2">
    <location>
        <begin position="6"/>
        <end position="23"/>
    </location>
</feature>
<feature type="compositionally biased region" description="Polar residues" evidence="1">
    <location>
        <begin position="146"/>
        <end position="165"/>
    </location>
</feature>
<gene>
    <name evidence="3" type="ORF">Cvel_15045</name>
</gene>
<evidence type="ECO:0000313" key="3">
    <source>
        <dbReference type="EMBL" id="CEM06748.1"/>
    </source>
</evidence>
<feature type="region of interest" description="Disordered" evidence="1">
    <location>
        <begin position="122"/>
        <end position="218"/>
    </location>
</feature>
<keyword evidence="2" id="KW-0472">Membrane</keyword>
<organism evidence="3">
    <name type="scientific">Chromera velia CCMP2878</name>
    <dbReference type="NCBI Taxonomy" id="1169474"/>
    <lineage>
        <taxon>Eukaryota</taxon>
        <taxon>Sar</taxon>
        <taxon>Alveolata</taxon>
        <taxon>Colpodellida</taxon>
        <taxon>Chromeraceae</taxon>
        <taxon>Chromera</taxon>
    </lineage>
</organism>